<accession>A0A174YWS9</accession>
<gene>
    <name evidence="2" type="primary">yxaB</name>
    <name evidence="2" type="ORF">ERS852492_00058</name>
</gene>
<dbReference type="Pfam" id="PF04230">
    <property type="entry name" value="PS_pyruv_trans"/>
    <property type="match status" value="1"/>
</dbReference>
<evidence type="ECO:0000313" key="3">
    <source>
        <dbReference type="Proteomes" id="UP000095780"/>
    </source>
</evidence>
<dbReference type="EC" id="2.-.-.-" evidence="2"/>
<dbReference type="InterPro" id="IPR007345">
    <property type="entry name" value="Polysacch_pyruvyl_Trfase"/>
</dbReference>
<dbReference type="EMBL" id="CZBV01000001">
    <property type="protein sequence ID" value="CUQ79605.1"/>
    <property type="molecule type" value="Genomic_DNA"/>
</dbReference>
<dbReference type="AlphaFoldDB" id="A0A174YWS9"/>
<reference evidence="2 3" key="1">
    <citation type="submission" date="2015-09" db="EMBL/GenBank/DDBJ databases">
        <authorList>
            <consortium name="Pathogen Informatics"/>
        </authorList>
    </citation>
    <scope>NUCLEOTIDE SEQUENCE [LARGE SCALE GENOMIC DNA]</scope>
    <source>
        <strain evidence="2 3">2789STDY5834878</strain>
    </source>
</reference>
<organism evidence="2 3">
    <name type="scientific">Lachnospira eligens</name>
    <dbReference type="NCBI Taxonomy" id="39485"/>
    <lineage>
        <taxon>Bacteria</taxon>
        <taxon>Bacillati</taxon>
        <taxon>Bacillota</taxon>
        <taxon>Clostridia</taxon>
        <taxon>Lachnospirales</taxon>
        <taxon>Lachnospiraceae</taxon>
        <taxon>Lachnospira</taxon>
    </lineage>
</organism>
<dbReference type="RefSeq" id="WP_055285473.1">
    <property type="nucleotide sequence ID" value="NZ_CABIXW010000001.1"/>
</dbReference>
<keyword evidence="2" id="KW-0808">Transferase</keyword>
<proteinExistence type="predicted"/>
<evidence type="ECO:0000259" key="1">
    <source>
        <dbReference type="Pfam" id="PF04230"/>
    </source>
</evidence>
<evidence type="ECO:0000313" key="2">
    <source>
        <dbReference type="EMBL" id="CUQ79605.1"/>
    </source>
</evidence>
<protein>
    <submittedName>
        <fullName evidence="2">General stress protein 30</fullName>
        <ecNumber evidence="2">2.-.-.-</ecNumber>
    </submittedName>
</protein>
<dbReference type="Proteomes" id="UP000095780">
    <property type="component" value="Unassembled WGS sequence"/>
</dbReference>
<sequence>MKFSFFNKTKKYIKLKLSYPDYKEVFKKIKNNSEKRIILIGTPIHGNLGDHLIASESINLLKDWGYNDFIEVPEFLYELFPYKIKAKKNDVIVIAGGGWMGDLYEDQMVIEDVIQRLCDNKIIILPQTVYFSGKGRFSSSDKFKSILDNNKNVYLCLRERRSYNYCLNKLNIPQDRCFLLPDMALLRMDKIKEHNKDNKKIIFSIRNDIEKSEEYEWLEKLKKELELQGYCCIDSSSVIDEKYIRIDKREQYIENKINEFADVQLVITDRLHSMIFSIIGGTKCIAFDNTTKKVSGVYDEWLKNESGLKICVGNEIINTEQIHEFLKLENPKSLNYKQNFDVINTIIKED</sequence>
<name>A0A174YWS9_9FIRM</name>
<dbReference type="GO" id="GO:0016740">
    <property type="term" value="F:transferase activity"/>
    <property type="evidence" value="ECO:0007669"/>
    <property type="project" value="UniProtKB-KW"/>
</dbReference>
<feature type="domain" description="Polysaccharide pyruvyl transferase" evidence="1">
    <location>
        <begin position="47"/>
        <end position="289"/>
    </location>
</feature>